<keyword evidence="3" id="KW-1185">Reference proteome</keyword>
<organism evidence="3 4">
    <name type="scientific">Strongyloides papillosus</name>
    <name type="common">Intestinal threadworm</name>
    <dbReference type="NCBI Taxonomy" id="174720"/>
    <lineage>
        <taxon>Eukaryota</taxon>
        <taxon>Metazoa</taxon>
        <taxon>Ecdysozoa</taxon>
        <taxon>Nematoda</taxon>
        <taxon>Chromadorea</taxon>
        <taxon>Rhabditida</taxon>
        <taxon>Tylenchina</taxon>
        <taxon>Panagrolaimomorpha</taxon>
        <taxon>Strongyloidoidea</taxon>
        <taxon>Strongyloididae</taxon>
        <taxon>Strongyloides</taxon>
    </lineage>
</organism>
<evidence type="ECO:0000256" key="1">
    <source>
        <dbReference type="SAM" id="MobiDB-lite"/>
    </source>
</evidence>
<feature type="region of interest" description="Disordered" evidence="1">
    <location>
        <begin position="143"/>
        <end position="179"/>
    </location>
</feature>
<evidence type="ECO:0000313" key="3">
    <source>
        <dbReference type="Proteomes" id="UP000046392"/>
    </source>
</evidence>
<feature type="chain" id="PRO_5005895443" evidence="2">
    <location>
        <begin position="22"/>
        <end position="179"/>
    </location>
</feature>
<evidence type="ECO:0000313" key="4">
    <source>
        <dbReference type="WBParaSite" id="SPAL_0001322100.1"/>
    </source>
</evidence>
<feature type="signal peptide" evidence="2">
    <location>
        <begin position="1"/>
        <end position="21"/>
    </location>
</feature>
<dbReference type="Proteomes" id="UP000046392">
    <property type="component" value="Unplaced"/>
</dbReference>
<protein>
    <submittedName>
        <fullName evidence="4">Uncharacterized protein</fullName>
    </submittedName>
</protein>
<keyword evidence="2" id="KW-0732">Signal</keyword>
<name>A0A0N5C5J4_STREA</name>
<accession>A0A0N5C5J4</accession>
<feature type="compositionally biased region" description="Basic and acidic residues" evidence="1">
    <location>
        <begin position="143"/>
        <end position="170"/>
    </location>
</feature>
<dbReference type="AlphaFoldDB" id="A0A0N5C5J4"/>
<proteinExistence type="predicted"/>
<sequence length="179" mass="21259">MKYLVSFYTLFIAIFISIIETRHLAKTSFAGDQEVCRRKWESLSKKCWHSIEIAKKATKLYNKKYNTNYKYRKLALAEKAVEPPLRIRIFFIACTKKSDRHSKNKQNNRNSKRQGRTCDHFRVKFEKVKSGRPIISVRNLNYEKETGTREQETTTKRPKIIKEKLGRNQHLEAYPTGRK</sequence>
<evidence type="ECO:0000256" key="2">
    <source>
        <dbReference type="SAM" id="SignalP"/>
    </source>
</evidence>
<reference evidence="4" key="1">
    <citation type="submission" date="2017-02" db="UniProtKB">
        <authorList>
            <consortium name="WormBaseParasite"/>
        </authorList>
    </citation>
    <scope>IDENTIFICATION</scope>
</reference>
<dbReference type="WBParaSite" id="SPAL_0001322100.1">
    <property type="protein sequence ID" value="SPAL_0001322100.1"/>
    <property type="gene ID" value="SPAL_0001322100"/>
</dbReference>